<keyword evidence="1" id="KW-0456">Lyase</keyword>
<comment type="caution">
    <text evidence="1">The sequence shown here is derived from an EMBL/GenBank/DDBJ whole genome shotgun (WGS) entry which is preliminary data.</text>
</comment>
<proteinExistence type="predicted"/>
<dbReference type="RefSeq" id="WP_307229497.1">
    <property type="nucleotide sequence ID" value="NZ_JAUSVF010000001.1"/>
</dbReference>
<reference evidence="1 2" key="1">
    <citation type="submission" date="2023-07" db="EMBL/GenBank/DDBJ databases">
        <title>Genomic Encyclopedia of Type Strains, Phase IV (KMG-IV): sequencing the most valuable type-strain genomes for metagenomic binning, comparative biology and taxonomic classification.</title>
        <authorList>
            <person name="Goeker M."/>
        </authorList>
    </citation>
    <scope>NUCLEOTIDE SEQUENCE [LARGE SCALE GENOMIC DNA]</scope>
    <source>
        <strain evidence="1 2">DSM 1112</strain>
    </source>
</reference>
<evidence type="ECO:0000313" key="1">
    <source>
        <dbReference type="EMBL" id="MDQ0320080.1"/>
    </source>
</evidence>
<sequence length="230" mass="24117">MSVNAPNIFPQVLLVPLGPSTPPLPTAETFALIIDPGTDWQSVSTSPHIQALRASCPSNGTLFLRIDSLPDACEEALARFLAMGIEGIVLAGCSGTRHIQHLATLLRVAEANANRTDGSTRIMAELGGVIEAFLPPRPLASSRLSAAIFSEDAAIAATGTEKRKGTNAAVDTMRTSTLLMAAQARISSYLLGDGPAEEFSGRVVLCGGDPQQQLDQRLGRNISNTSPASQ</sequence>
<evidence type="ECO:0000313" key="2">
    <source>
        <dbReference type="Proteomes" id="UP001230207"/>
    </source>
</evidence>
<keyword evidence="2" id="KW-1185">Reference proteome</keyword>
<protein>
    <submittedName>
        <fullName evidence="1">Citrate lyase beta subunit</fullName>
    </submittedName>
</protein>
<accession>A0ABU0BPA3</accession>
<dbReference type="GO" id="GO:0016829">
    <property type="term" value="F:lyase activity"/>
    <property type="evidence" value="ECO:0007669"/>
    <property type="project" value="UniProtKB-KW"/>
</dbReference>
<dbReference type="Proteomes" id="UP001230207">
    <property type="component" value="Unassembled WGS sequence"/>
</dbReference>
<dbReference type="EMBL" id="JAUSVF010000001">
    <property type="protein sequence ID" value="MDQ0320080.1"/>
    <property type="molecule type" value="Genomic_DNA"/>
</dbReference>
<organism evidence="1 2">
    <name type="scientific">Pararhizobium capsulatum DSM 1112</name>
    <dbReference type="NCBI Taxonomy" id="1121113"/>
    <lineage>
        <taxon>Bacteria</taxon>
        <taxon>Pseudomonadati</taxon>
        <taxon>Pseudomonadota</taxon>
        <taxon>Alphaproteobacteria</taxon>
        <taxon>Hyphomicrobiales</taxon>
        <taxon>Rhizobiaceae</taxon>
        <taxon>Rhizobium/Agrobacterium group</taxon>
        <taxon>Pararhizobium</taxon>
    </lineage>
</organism>
<name>A0ABU0BPA3_9HYPH</name>
<gene>
    <name evidence="1" type="ORF">QO002_002218</name>
</gene>